<dbReference type="InterPro" id="IPR018520">
    <property type="entry name" value="UPP_synth-like_CS"/>
</dbReference>
<dbReference type="InterPro" id="IPR001441">
    <property type="entry name" value="UPP_synth-like"/>
</dbReference>
<dbReference type="HAMAP" id="MF_01139">
    <property type="entry name" value="ISPT"/>
    <property type="match status" value="1"/>
</dbReference>
<feature type="binding site" evidence="2">
    <location>
        <position position="38"/>
    </location>
    <ligand>
        <name>substrate</name>
    </ligand>
</feature>
<keyword evidence="1 2" id="KW-0808">Transferase</keyword>
<keyword evidence="2" id="KW-0479">Metal-binding</keyword>
<dbReference type="PANTHER" id="PTHR10291:SF0">
    <property type="entry name" value="DEHYDRODOLICHYL DIPHOSPHATE SYNTHASE 2"/>
    <property type="match status" value="1"/>
</dbReference>
<dbReference type="PANTHER" id="PTHR10291">
    <property type="entry name" value="DEHYDRODOLICHYL DIPHOSPHATE SYNTHASE FAMILY MEMBER"/>
    <property type="match status" value="1"/>
</dbReference>
<feature type="binding site" evidence="2">
    <location>
        <position position="212"/>
    </location>
    <ligand>
        <name>Mg(2+)</name>
        <dbReference type="ChEBI" id="CHEBI:18420"/>
    </ligand>
</feature>
<evidence type="ECO:0000256" key="2">
    <source>
        <dbReference type="HAMAP-Rule" id="MF_01139"/>
    </source>
</evidence>
<evidence type="ECO:0000313" key="4">
    <source>
        <dbReference type="Proteomes" id="UP000199608"/>
    </source>
</evidence>
<protein>
    <recommendedName>
        <fullName evidence="2">Isoprenyl transferase</fullName>
        <ecNumber evidence="2">2.5.1.-</ecNumber>
    </recommendedName>
</protein>
<dbReference type="AlphaFoldDB" id="A0A1H2GQE4"/>
<reference evidence="4" key="1">
    <citation type="submission" date="2016-10" db="EMBL/GenBank/DDBJ databases">
        <authorList>
            <person name="Varghese N."/>
            <person name="Submissions S."/>
        </authorList>
    </citation>
    <scope>NUCLEOTIDE SEQUENCE [LARGE SCALE GENOMIC DNA]</scope>
    <source>
        <strain evidence="4">DSM 3384</strain>
    </source>
</reference>
<dbReference type="SUPFAM" id="SSF64005">
    <property type="entry name" value="Undecaprenyl diphosphate synthase"/>
    <property type="match status" value="1"/>
</dbReference>
<feature type="active site" description="Proton acceptor" evidence="2">
    <location>
        <position position="73"/>
    </location>
</feature>
<dbReference type="GO" id="GO:0000287">
    <property type="term" value="F:magnesium ion binding"/>
    <property type="evidence" value="ECO:0007669"/>
    <property type="project" value="UniProtKB-UniRule"/>
</dbReference>
<dbReference type="GO" id="GO:0016094">
    <property type="term" value="P:polyprenol biosynthetic process"/>
    <property type="evidence" value="ECO:0007669"/>
    <property type="project" value="TreeGrafter"/>
</dbReference>
<organism evidence="3 4">
    <name type="scientific">Desulfobacula phenolica</name>
    <dbReference type="NCBI Taxonomy" id="90732"/>
    <lineage>
        <taxon>Bacteria</taxon>
        <taxon>Pseudomonadati</taxon>
        <taxon>Thermodesulfobacteriota</taxon>
        <taxon>Desulfobacteria</taxon>
        <taxon>Desulfobacterales</taxon>
        <taxon>Desulfobacteraceae</taxon>
        <taxon>Desulfobacula</taxon>
    </lineage>
</organism>
<evidence type="ECO:0000313" key="3">
    <source>
        <dbReference type="EMBL" id="SDU21913.1"/>
    </source>
</evidence>
<feature type="binding site" evidence="2">
    <location>
        <position position="193"/>
    </location>
    <ligand>
        <name>substrate</name>
    </ligand>
</feature>
<dbReference type="InterPro" id="IPR036424">
    <property type="entry name" value="UPP_synth-like_sf"/>
</dbReference>
<dbReference type="Gene3D" id="3.40.1180.10">
    <property type="entry name" value="Decaprenyl diphosphate synthase-like"/>
    <property type="match status" value="1"/>
</dbReference>
<dbReference type="CDD" id="cd00475">
    <property type="entry name" value="Cis_IPPS"/>
    <property type="match status" value="1"/>
</dbReference>
<feature type="binding site" evidence="2">
    <location>
        <position position="42"/>
    </location>
    <ligand>
        <name>substrate</name>
    </ligand>
</feature>
<comment type="function">
    <text evidence="2">Catalyzes the condensation of isopentenyl diphosphate (IPP) with allylic pyrophosphates generating different type of terpenoids.</text>
</comment>
<dbReference type="Pfam" id="PF01255">
    <property type="entry name" value="Prenyltransf"/>
    <property type="match status" value="1"/>
</dbReference>
<dbReference type="Proteomes" id="UP000199608">
    <property type="component" value="Unassembled WGS sequence"/>
</dbReference>
<dbReference type="FunFam" id="3.40.1180.10:FF:000001">
    <property type="entry name" value="(2E,6E)-farnesyl-diphosphate-specific ditrans,polycis-undecaprenyl-diphosphate synthase"/>
    <property type="match status" value="1"/>
</dbReference>
<feature type="active site" evidence="2">
    <location>
        <position position="25"/>
    </location>
</feature>
<feature type="binding site" evidence="2">
    <location>
        <position position="74"/>
    </location>
    <ligand>
        <name>substrate</name>
    </ligand>
</feature>
<dbReference type="EMBL" id="FNLL01000005">
    <property type="protein sequence ID" value="SDU21913.1"/>
    <property type="molecule type" value="Genomic_DNA"/>
</dbReference>
<proteinExistence type="inferred from homology"/>
<feature type="binding site" evidence="2">
    <location>
        <position position="30"/>
    </location>
    <ligand>
        <name>substrate</name>
    </ligand>
</feature>
<feature type="binding site" evidence="2">
    <location>
        <begin position="26"/>
        <end position="29"/>
    </location>
    <ligand>
        <name>substrate</name>
    </ligand>
</feature>
<feature type="binding site" evidence="2">
    <location>
        <position position="25"/>
    </location>
    <ligand>
        <name>Mg(2+)</name>
        <dbReference type="ChEBI" id="CHEBI:18420"/>
    </ligand>
</feature>
<keyword evidence="2" id="KW-0460">Magnesium</keyword>
<dbReference type="NCBIfam" id="TIGR00055">
    <property type="entry name" value="uppS"/>
    <property type="match status" value="1"/>
</dbReference>
<dbReference type="RefSeq" id="WP_092233783.1">
    <property type="nucleotide sequence ID" value="NZ_FNLL01000005.1"/>
</dbReference>
<keyword evidence="4" id="KW-1185">Reference proteome</keyword>
<feature type="binding site" evidence="2">
    <location>
        <begin position="199"/>
        <end position="201"/>
    </location>
    <ligand>
        <name>substrate</name>
    </ligand>
</feature>
<comment type="cofactor">
    <cofactor evidence="2">
        <name>Mg(2+)</name>
        <dbReference type="ChEBI" id="CHEBI:18420"/>
    </cofactor>
    <text evidence="2">Binds 2 magnesium ions per subunit.</text>
</comment>
<dbReference type="GO" id="GO:0045547">
    <property type="term" value="F:ditrans,polycis-polyprenyl diphosphate synthase [(2E,6E)-farnesyl diphosphate specific] activity"/>
    <property type="evidence" value="ECO:0007669"/>
    <property type="project" value="TreeGrafter"/>
</dbReference>
<accession>A0A1H2GQE4</accession>
<feature type="binding site" evidence="2">
    <location>
        <position position="76"/>
    </location>
    <ligand>
        <name>substrate</name>
    </ligand>
</feature>
<feature type="binding site" evidence="2">
    <location>
        <begin position="70"/>
        <end position="72"/>
    </location>
    <ligand>
        <name>substrate</name>
    </ligand>
</feature>
<name>A0A1H2GQE4_9BACT</name>
<evidence type="ECO:0000256" key="1">
    <source>
        <dbReference type="ARBA" id="ARBA00022679"/>
    </source>
</evidence>
<comment type="subunit">
    <text evidence="2">Homodimer.</text>
</comment>
<comment type="similarity">
    <text evidence="2">Belongs to the UPP synthase family.</text>
</comment>
<dbReference type="PROSITE" id="PS01066">
    <property type="entry name" value="UPP_SYNTHASE"/>
    <property type="match status" value="1"/>
</dbReference>
<dbReference type="NCBIfam" id="NF011405">
    <property type="entry name" value="PRK14830.1"/>
    <property type="match status" value="1"/>
</dbReference>
<dbReference type="EC" id="2.5.1.-" evidence="2"/>
<gene>
    <name evidence="3" type="ORF">SAMN04487931_105336</name>
</gene>
<sequence>MKSDSKQNVTPDLKVLPAHVGIIMDGNGRWAKKRFMNRVKGHERGSQAVRSIVTSCMELGIGILTLYAFSTENWARPKSEVKALMMLLKKFIVSEREEFLKNNIRVHVIGQKHKLPLDVQQEIDTTMELTKHNDKLLLNLALSYGSREEITTAVREIAKKINSNNLELSDITQDLISNHLYTKTMPDPDLIIRTSGEYRLSNFLLWQAAYSEIYISDTLWPDFSRAEFVEILKNFQNRDRRFGKVSCSTSNAG</sequence>